<evidence type="ECO:0000256" key="1">
    <source>
        <dbReference type="ARBA" id="ARBA00003456"/>
    </source>
</evidence>
<evidence type="ECO:0000256" key="2">
    <source>
        <dbReference type="ARBA" id="ARBA00004170"/>
    </source>
</evidence>
<evidence type="ECO:0000256" key="5">
    <source>
        <dbReference type="ARBA" id="ARBA00022781"/>
    </source>
</evidence>
<evidence type="ECO:0000256" key="6">
    <source>
        <dbReference type="ARBA" id="ARBA00023065"/>
    </source>
</evidence>
<evidence type="ECO:0000256" key="3">
    <source>
        <dbReference type="ARBA" id="ARBA00007681"/>
    </source>
</evidence>
<keyword evidence="7" id="KW-0472">Membrane</keyword>
<evidence type="ECO:0000256" key="9">
    <source>
        <dbReference type="ARBA" id="ARBA00023310"/>
    </source>
</evidence>
<keyword evidence="4" id="KW-0813">Transport</keyword>
<keyword evidence="11" id="KW-1185">Reference proteome</keyword>
<dbReference type="InterPro" id="IPR000131">
    <property type="entry name" value="ATP_synth_F1_gsu"/>
</dbReference>
<comment type="similarity">
    <text evidence="3">Belongs to the ATPase gamma chain family.</text>
</comment>
<sequence length="285" mass="30388">MSGTLPGIEARIGTVHQLSAVIAAMRGIAASRLQDAHGHLGAIRLYADTIGEAIGHALTFAGRDRDPPPDPAAGGALFIVLCAEQGFAGSFSARVLEATQAALRRADGPTDLMLIGDRGLLVAPDYGIAPSWSAPMIAHPARMAQLAGRISDAVFDRVSDGRASAVTVLHAAPGGTEGYAVLHKRLVPFDYSRFPPPRTFLPPRITLPPEDLLARLVEEYVFAEISEALMLSFAAENEARMRAMIAAHDNVEGSLERLVGQARRLRQEAITEDIMELATGSLRAR</sequence>
<accession>A0ABR9WYI8</accession>
<dbReference type="Gene3D" id="3.40.1380.10">
    <property type="match status" value="1"/>
</dbReference>
<comment type="function">
    <text evidence="1">Produces ATP from ADP in the presence of a proton gradient across the membrane. The gamma chain is believed to be important in regulating ATPase activity and the flow of protons through the CF(0) complex.</text>
</comment>
<dbReference type="EMBL" id="JADFFK010000003">
    <property type="protein sequence ID" value="MBE9636331.1"/>
    <property type="molecule type" value="Genomic_DNA"/>
</dbReference>
<evidence type="ECO:0000313" key="10">
    <source>
        <dbReference type="EMBL" id="MBE9636331.1"/>
    </source>
</evidence>
<dbReference type="InterPro" id="IPR035968">
    <property type="entry name" value="ATP_synth_F1_ATPase_gsu"/>
</dbReference>
<dbReference type="Gene3D" id="1.10.287.80">
    <property type="entry name" value="ATP synthase, gamma subunit, helix hairpin domain"/>
    <property type="match status" value="1"/>
</dbReference>
<protein>
    <submittedName>
        <fullName evidence="10">F0F1 ATP synthase subunit gamma</fullName>
    </submittedName>
</protein>
<keyword evidence="5" id="KW-0375">Hydrogen ion transport</keyword>
<comment type="caution">
    <text evidence="10">The sequence shown here is derived from an EMBL/GenBank/DDBJ whole genome shotgun (WGS) entry which is preliminary data.</text>
</comment>
<evidence type="ECO:0000256" key="4">
    <source>
        <dbReference type="ARBA" id="ARBA00022448"/>
    </source>
</evidence>
<gene>
    <name evidence="10" type="ORF">IQ782_05730</name>
</gene>
<dbReference type="SUPFAM" id="SSF52943">
    <property type="entry name" value="ATP synthase (F1-ATPase), gamma subunit"/>
    <property type="match status" value="1"/>
</dbReference>
<proteinExistence type="inferred from homology"/>
<keyword evidence="8" id="KW-0139">CF(1)</keyword>
<organism evidence="10 11">
    <name type="scientific">Salipiger mangrovisoli</name>
    <dbReference type="NCBI Taxonomy" id="2865933"/>
    <lineage>
        <taxon>Bacteria</taxon>
        <taxon>Pseudomonadati</taxon>
        <taxon>Pseudomonadota</taxon>
        <taxon>Alphaproteobacteria</taxon>
        <taxon>Rhodobacterales</taxon>
        <taxon>Roseobacteraceae</taxon>
        <taxon>Salipiger</taxon>
    </lineage>
</organism>
<reference evidence="10 11" key="1">
    <citation type="journal article" date="2021" name="Int. J. Syst. Evol. Microbiol.">
        <title>Salipiger mangrovisoli sp. nov., isolated from mangrove soil and the proposal for the reclassification of Paraphaeobacter pallidus as Salipiger pallidus comb. nov.</title>
        <authorList>
            <person name="Du J."/>
            <person name="Liu Y."/>
            <person name="Pei T."/>
            <person name="Deng M.R."/>
            <person name="Zhu H."/>
        </authorList>
    </citation>
    <scope>NUCLEOTIDE SEQUENCE [LARGE SCALE GENOMIC DNA]</scope>
    <source>
        <strain evidence="10 11">6D45A</strain>
    </source>
</reference>
<evidence type="ECO:0000256" key="8">
    <source>
        <dbReference type="ARBA" id="ARBA00023196"/>
    </source>
</evidence>
<name>A0ABR9WYI8_9RHOB</name>
<dbReference type="RefSeq" id="WP_194133656.1">
    <property type="nucleotide sequence ID" value="NZ_JADFFK010000003.1"/>
</dbReference>
<dbReference type="PRINTS" id="PR00126">
    <property type="entry name" value="ATPASEGAMMA"/>
</dbReference>
<comment type="subcellular location">
    <subcellularLocation>
        <location evidence="2">Membrane</location>
        <topology evidence="2">Peripheral membrane protein</topology>
    </subcellularLocation>
</comment>
<keyword evidence="6" id="KW-0406">Ion transport</keyword>
<dbReference type="Pfam" id="PF00231">
    <property type="entry name" value="ATP-synt"/>
    <property type="match status" value="1"/>
</dbReference>
<dbReference type="Proteomes" id="UP000607796">
    <property type="component" value="Unassembled WGS sequence"/>
</dbReference>
<keyword evidence="9" id="KW-0066">ATP synthesis</keyword>
<evidence type="ECO:0000256" key="7">
    <source>
        <dbReference type="ARBA" id="ARBA00023136"/>
    </source>
</evidence>
<evidence type="ECO:0000313" key="11">
    <source>
        <dbReference type="Proteomes" id="UP000607796"/>
    </source>
</evidence>